<dbReference type="InterPro" id="IPR003317">
    <property type="entry name" value="Cyt-d_oxidase_su2"/>
</dbReference>
<keyword evidence="4 7" id="KW-0812">Transmembrane</keyword>
<evidence type="ECO:0000256" key="6">
    <source>
        <dbReference type="ARBA" id="ARBA00023136"/>
    </source>
</evidence>
<keyword evidence="9" id="KW-1185">Reference proteome</keyword>
<feature type="transmembrane region" description="Helical" evidence="7">
    <location>
        <begin position="6"/>
        <end position="35"/>
    </location>
</feature>
<name>A0A370CLH4_9COXI</name>
<reference evidence="8 9" key="1">
    <citation type="journal article" date="2017" name="Int. J. Syst. Evol. Microbiol.">
        <title>Aquarickettsiella crustaci n. gen. n. sp. (Gammaproteobacteria: Legionellales: Coxiellaceae); a bacterial pathogen of the freshwater crustacean: Gammarus fossarum (Malacostraca: Amphipoda).</title>
        <authorList>
            <person name="Bojko J."/>
            <person name="Dunn A.M."/>
            <person name="Stebbing P.D."/>
            <person name="Van Aerle R."/>
            <person name="Bacela-Spychalska K."/>
            <person name="Bean T.P."/>
            <person name="Stentiford G.D."/>
        </authorList>
    </citation>
    <scope>NUCLEOTIDE SEQUENCE [LARGE SCALE GENOMIC DNA]</scope>
    <source>
        <strain evidence="8">RA15029</strain>
    </source>
</reference>
<dbReference type="PANTHER" id="PTHR43141:SF4">
    <property type="entry name" value="CYTOCHROME BD2 SUBUNIT II"/>
    <property type="match status" value="1"/>
</dbReference>
<dbReference type="GO" id="GO:0070069">
    <property type="term" value="C:cytochrome complex"/>
    <property type="evidence" value="ECO:0007669"/>
    <property type="project" value="TreeGrafter"/>
</dbReference>
<protein>
    <submittedName>
        <fullName evidence="8">Cytochrome d ubiquinol oxidase subunit II</fullName>
    </submittedName>
</protein>
<evidence type="ECO:0000313" key="9">
    <source>
        <dbReference type="Proteomes" id="UP000226429"/>
    </source>
</evidence>
<comment type="similarity">
    <text evidence="2">Belongs to the cytochrome ubiquinol oxidase subunit 2 family.</text>
</comment>
<accession>A0A370CLH4</accession>
<keyword evidence="6 7" id="KW-0472">Membrane</keyword>
<dbReference type="PANTHER" id="PTHR43141">
    <property type="entry name" value="CYTOCHROME BD2 SUBUNIT II"/>
    <property type="match status" value="1"/>
</dbReference>
<keyword evidence="3" id="KW-1003">Cell membrane</keyword>
<feature type="transmembrane region" description="Helical" evidence="7">
    <location>
        <begin position="189"/>
        <end position="208"/>
    </location>
</feature>
<feature type="transmembrane region" description="Helical" evidence="7">
    <location>
        <begin position="228"/>
        <end position="247"/>
    </location>
</feature>
<evidence type="ECO:0000256" key="2">
    <source>
        <dbReference type="ARBA" id="ARBA00007543"/>
    </source>
</evidence>
<sequence length="330" mass="37305">MLLILTWATIISLIIMMYVLLDGFDLGVGILFPWIKQSEHRDIMMSTVVPVWDGNETWLVFGAAALYAAFPMAYSILLPTLYMPIMILLVALIFRGVAFEFRFKAQRSQFIWDIAFAAGSILAAFIQGIILGTFVKGYGLHLPLSHSAYHWFTPFTVFTGLAVVCGYALLGATWLIVKTDGILQERMFKIAKALLAVVVFFLVTVSVWTPIIEPQIMQRWFSLPNFLYLSPLPLLTILIVFYNFFCLAKKKEKLPFILTMILFVCSYIGFCISAWPYIVPHALSVWDAAAPPSTLIFILVGAGILLPILLIYTIYSYHVFRGKVKTTIHY</sequence>
<feature type="transmembrane region" description="Helical" evidence="7">
    <location>
        <begin position="295"/>
        <end position="315"/>
    </location>
</feature>
<proteinExistence type="inferred from homology"/>
<organism evidence="8 9">
    <name type="scientific">Candidatus Aquirickettsiella gammari</name>
    <dbReference type="NCBI Taxonomy" id="2016198"/>
    <lineage>
        <taxon>Bacteria</taxon>
        <taxon>Pseudomonadati</taxon>
        <taxon>Pseudomonadota</taxon>
        <taxon>Gammaproteobacteria</taxon>
        <taxon>Legionellales</taxon>
        <taxon>Coxiellaceae</taxon>
        <taxon>Candidatus Aquirickettsiella</taxon>
    </lineage>
</organism>
<comment type="subcellular location">
    <subcellularLocation>
        <location evidence="1">Cell membrane</location>
        <topology evidence="1">Multi-pass membrane protein</topology>
    </subcellularLocation>
</comment>
<comment type="caution">
    <text evidence="8">The sequence shown here is derived from an EMBL/GenBank/DDBJ whole genome shotgun (WGS) entry which is preliminary data.</text>
</comment>
<evidence type="ECO:0000256" key="4">
    <source>
        <dbReference type="ARBA" id="ARBA00022692"/>
    </source>
</evidence>
<dbReference type="NCBIfam" id="TIGR00203">
    <property type="entry name" value="cydB"/>
    <property type="match status" value="1"/>
</dbReference>
<evidence type="ECO:0000256" key="5">
    <source>
        <dbReference type="ARBA" id="ARBA00022989"/>
    </source>
</evidence>
<dbReference type="GO" id="GO:0005886">
    <property type="term" value="C:plasma membrane"/>
    <property type="evidence" value="ECO:0007669"/>
    <property type="project" value="UniProtKB-SubCell"/>
</dbReference>
<reference evidence="8 9" key="2">
    <citation type="journal article" date="2018" name="J. Invertebr. Pathol.">
        <title>'Candidatus Aquirickettsiella gammari' (Gammaproteobacteria: Legionellales: Coxiellaceae): A bacterial pathogen of the freshwater crustacean Gammarus fossarum (Malacostraca: Amphipoda).</title>
        <authorList>
            <person name="Bojko J."/>
            <person name="Dunn A.M."/>
            <person name="Stebbing P.D."/>
            <person name="van Aerle R."/>
            <person name="Bacela-Spychalska K."/>
            <person name="Bean T.P."/>
            <person name="Urrutia A."/>
            <person name="Stentiford G.D."/>
        </authorList>
    </citation>
    <scope>NUCLEOTIDE SEQUENCE [LARGE SCALE GENOMIC DNA]</scope>
    <source>
        <strain evidence="8">RA15029</strain>
    </source>
</reference>
<evidence type="ECO:0000256" key="1">
    <source>
        <dbReference type="ARBA" id="ARBA00004651"/>
    </source>
</evidence>
<dbReference type="GO" id="GO:0019646">
    <property type="term" value="P:aerobic electron transport chain"/>
    <property type="evidence" value="ECO:0007669"/>
    <property type="project" value="TreeGrafter"/>
</dbReference>
<dbReference type="EMBL" id="NMOS02000001">
    <property type="protein sequence ID" value="RDH41044.1"/>
    <property type="molecule type" value="Genomic_DNA"/>
</dbReference>
<dbReference type="GO" id="GO:0009055">
    <property type="term" value="F:electron transfer activity"/>
    <property type="evidence" value="ECO:0007669"/>
    <property type="project" value="TreeGrafter"/>
</dbReference>
<dbReference type="Proteomes" id="UP000226429">
    <property type="component" value="Unassembled WGS sequence"/>
</dbReference>
<evidence type="ECO:0000313" key="8">
    <source>
        <dbReference type="EMBL" id="RDH41044.1"/>
    </source>
</evidence>
<keyword evidence="5 7" id="KW-1133">Transmembrane helix</keyword>
<feature type="transmembrane region" description="Helical" evidence="7">
    <location>
        <begin position="80"/>
        <end position="98"/>
    </location>
</feature>
<evidence type="ECO:0000256" key="3">
    <source>
        <dbReference type="ARBA" id="ARBA00022475"/>
    </source>
</evidence>
<dbReference type="GO" id="GO:0016682">
    <property type="term" value="F:oxidoreductase activity, acting on diphenols and related substances as donors, oxygen as acceptor"/>
    <property type="evidence" value="ECO:0007669"/>
    <property type="project" value="TreeGrafter"/>
</dbReference>
<gene>
    <name evidence="8" type="primary">cydB</name>
    <name evidence="8" type="ORF">CFE62_000015</name>
</gene>
<feature type="transmembrane region" description="Helical" evidence="7">
    <location>
        <begin position="254"/>
        <end position="275"/>
    </location>
</feature>
<dbReference type="AlphaFoldDB" id="A0A370CLH4"/>
<feature type="transmembrane region" description="Helical" evidence="7">
    <location>
        <begin position="155"/>
        <end position="177"/>
    </location>
</feature>
<feature type="transmembrane region" description="Helical" evidence="7">
    <location>
        <begin position="110"/>
        <end position="135"/>
    </location>
</feature>
<evidence type="ECO:0000256" key="7">
    <source>
        <dbReference type="SAM" id="Phobius"/>
    </source>
</evidence>
<dbReference type="Pfam" id="PF02322">
    <property type="entry name" value="Cyt_bd_oxida_II"/>
    <property type="match status" value="1"/>
</dbReference>